<evidence type="ECO:0000256" key="4">
    <source>
        <dbReference type="ARBA" id="ARBA00023239"/>
    </source>
</evidence>
<dbReference type="InterPro" id="IPR006913">
    <property type="entry name" value="CENP-V/GFA"/>
</dbReference>
<evidence type="ECO:0000256" key="3">
    <source>
        <dbReference type="ARBA" id="ARBA00022833"/>
    </source>
</evidence>
<protein>
    <recommendedName>
        <fullName evidence="6">CENP-V/GFA domain-containing protein</fullName>
    </recommendedName>
</protein>
<dbReference type="EMBL" id="KN847319">
    <property type="protein sequence ID" value="KIW57544.1"/>
    <property type="molecule type" value="Genomic_DNA"/>
</dbReference>
<evidence type="ECO:0000313" key="7">
    <source>
        <dbReference type="EMBL" id="KIW57544.1"/>
    </source>
</evidence>
<evidence type="ECO:0000313" key="8">
    <source>
        <dbReference type="Proteomes" id="UP000054342"/>
    </source>
</evidence>
<feature type="domain" description="CENP-V/GFA" evidence="6">
    <location>
        <begin position="3"/>
        <end position="116"/>
    </location>
</feature>
<feature type="compositionally biased region" description="Acidic residues" evidence="5">
    <location>
        <begin position="156"/>
        <end position="174"/>
    </location>
</feature>
<dbReference type="PANTHER" id="PTHR33337:SF40">
    <property type="entry name" value="CENP-V_GFA DOMAIN-CONTAINING PROTEIN-RELATED"/>
    <property type="match status" value="1"/>
</dbReference>
<dbReference type="Gene3D" id="3.90.1590.10">
    <property type="entry name" value="glutathione-dependent formaldehyde- activating enzyme (gfa)"/>
    <property type="match status" value="1"/>
</dbReference>
<dbReference type="GeneID" id="25327993"/>
<dbReference type="OrthoDB" id="4111468at2759"/>
<dbReference type="InterPro" id="IPR011057">
    <property type="entry name" value="Mss4-like_sf"/>
</dbReference>
<organism evidence="7 8">
    <name type="scientific">Exophiala xenobiotica</name>
    <dbReference type="NCBI Taxonomy" id="348802"/>
    <lineage>
        <taxon>Eukaryota</taxon>
        <taxon>Fungi</taxon>
        <taxon>Dikarya</taxon>
        <taxon>Ascomycota</taxon>
        <taxon>Pezizomycotina</taxon>
        <taxon>Eurotiomycetes</taxon>
        <taxon>Chaetothyriomycetidae</taxon>
        <taxon>Chaetothyriales</taxon>
        <taxon>Herpotrichiellaceae</taxon>
        <taxon>Exophiala</taxon>
    </lineage>
</organism>
<reference evidence="7 8" key="1">
    <citation type="submission" date="2015-01" db="EMBL/GenBank/DDBJ databases">
        <title>The Genome Sequence of Exophiala xenobiotica CBS118157.</title>
        <authorList>
            <consortium name="The Broad Institute Genomics Platform"/>
            <person name="Cuomo C."/>
            <person name="de Hoog S."/>
            <person name="Gorbushina A."/>
            <person name="Stielow B."/>
            <person name="Teixiera M."/>
            <person name="Abouelleil A."/>
            <person name="Chapman S.B."/>
            <person name="Priest M."/>
            <person name="Young S.K."/>
            <person name="Wortman J."/>
            <person name="Nusbaum C."/>
            <person name="Birren B."/>
        </authorList>
    </citation>
    <scope>NUCLEOTIDE SEQUENCE [LARGE SCALE GENOMIC DNA]</scope>
    <source>
        <strain evidence="7 8">CBS 118157</strain>
    </source>
</reference>
<dbReference type="GO" id="GO:0046872">
    <property type="term" value="F:metal ion binding"/>
    <property type="evidence" value="ECO:0007669"/>
    <property type="project" value="UniProtKB-KW"/>
</dbReference>
<dbReference type="AlphaFoldDB" id="A0A0D2FBX0"/>
<accession>A0A0D2FBX0</accession>
<feature type="region of interest" description="Disordered" evidence="5">
    <location>
        <begin position="155"/>
        <end position="212"/>
    </location>
</feature>
<keyword evidence="3" id="KW-0862">Zinc</keyword>
<comment type="similarity">
    <text evidence="1">Belongs to the Gfa family.</text>
</comment>
<evidence type="ECO:0000259" key="6">
    <source>
        <dbReference type="PROSITE" id="PS51891"/>
    </source>
</evidence>
<dbReference type="SUPFAM" id="SSF51316">
    <property type="entry name" value="Mss4-like"/>
    <property type="match status" value="1"/>
</dbReference>
<evidence type="ECO:0000256" key="2">
    <source>
        <dbReference type="ARBA" id="ARBA00022723"/>
    </source>
</evidence>
<dbReference type="GO" id="GO:0016846">
    <property type="term" value="F:carbon-sulfur lyase activity"/>
    <property type="evidence" value="ECO:0007669"/>
    <property type="project" value="InterPro"/>
</dbReference>
<name>A0A0D2FBX0_9EURO</name>
<dbReference type="Proteomes" id="UP000054342">
    <property type="component" value="Unassembled WGS sequence"/>
</dbReference>
<evidence type="ECO:0000256" key="1">
    <source>
        <dbReference type="ARBA" id="ARBA00005495"/>
    </source>
</evidence>
<dbReference type="PANTHER" id="PTHR33337">
    <property type="entry name" value="GFA DOMAIN-CONTAINING PROTEIN"/>
    <property type="match status" value="1"/>
</dbReference>
<keyword evidence="4" id="KW-0456">Lyase</keyword>
<dbReference type="Pfam" id="PF04828">
    <property type="entry name" value="GFA"/>
    <property type="match status" value="1"/>
</dbReference>
<keyword evidence="8" id="KW-1185">Reference proteome</keyword>
<sequence>MTINGKCYCGGIAWRVVGKVDFTCACHCRDCQCISGSGYGSTSLVIYDPKGVEFSGEVQPKVYHAKSDSGHHTQRGFCPECGTVLFNHVSEGEEDEQWEIRTGSMADSRALRMDKEIFMKSKLSWVPIVTKPDSHYIGMPKRKNQDPQTTIHETLNEDEDLKGELPGEDESQNEGDEKKPKSKTGGKGQSTIEESTHVEAGSAKGTKRNKTT</sequence>
<keyword evidence="2" id="KW-0479">Metal-binding</keyword>
<dbReference type="RefSeq" id="XP_013318128.1">
    <property type="nucleotide sequence ID" value="XM_013462674.1"/>
</dbReference>
<gene>
    <name evidence="7" type="ORF">PV05_06085</name>
</gene>
<dbReference type="PROSITE" id="PS51891">
    <property type="entry name" value="CENP_V_GFA"/>
    <property type="match status" value="1"/>
</dbReference>
<dbReference type="HOGENOM" id="CLU_1434461_0_0_1"/>
<evidence type="ECO:0000256" key="5">
    <source>
        <dbReference type="SAM" id="MobiDB-lite"/>
    </source>
</evidence>
<proteinExistence type="inferred from homology"/>